<reference evidence="3 4" key="1">
    <citation type="submission" date="2013-12" db="EMBL/GenBank/DDBJ databases">
        <title>Draft genome of the parsitic nematode Ancylostoma duodenale.</title>
        <authorList>
            <person name="Mitreva M."/>
        </authorList>
    </citation>
    <scope>NUCLEOTIDE SEQUENCE [LARGE SCALE GENOMIC DNA]</scope>
    <source>
        <strain evidence="3 4">Zhejiang</strain>
    </source>
</reference>
<dbReference type="InterPro" id="IPR008753">
    <property type="entry name" value="Peptidase_M13_N"/>
</dbReference>
<dbReference type="GO" id="GO:0006508">
    <property type="term" value="P:proteolysis"/>
    <property type="evidence" value="ECO:0007669"/>
    <property type="project" value="InterPro"/>
</dbReference>
<keyword evidence="4" id="KW-1185">Reference proteome</keyword>
<evidence type="ECO:0000259" key="2">
    <source>
        <dbReference type="Pfam" id="PF05649"/>
    </source>
</evidence>
<accession>A0A0C2HDX5</accession>
<evidence type="ECO:0000313" key="3">
    <source>
        <dbReference type="EMBL" id="KIH67761.1"/>
    </source>
</evidence>
<dbReference type="AlphaFoldDB" id="A0A0C2HDX5"/>
<gene>
    <name evidence="3" type="ORF">ANCDUO_01904</name>
</gene>
<dbReference type="OrthoDB" id="5869363at2759"/>
<sequence>MLVLKPMSKYKASKTTLALNTGEKMYLSLIKETLALDRSHVTQLLQDADLPTNSTKIASDVDEIIDLETELAKIIVPEENRRDFSKMYNIRRLSDMQKIIPSVDWARYFHSIAPVVVHDYLASNPEILVAEIDYMRRSAFILKFSKLKSST</sequence>
<dbReference type="Pfam" id="PF05649">
    <property type="entry name" value="Peptidase_M13_N"/>
    <property type="match status" value="1"/>
</dbReference>
<dbReference type="Proteomes" id="UP000054047">
    <property type="component" value="Unassembled WGS sequence"/>
</dbReference>
<dbReference type="GO" id="GO:0004222">
    <property type="term" value="F:metalloendopeptidase activity"/>
    <property type="evidence" value="ECO:0007669"/>
    <property type="project" value="InterPro"/>
</dbReference>
<evidence type="ECO:0000313" key="4">
    <source>
        <dbReference type="Proteomes" id="UP000054047"/>
    </source>
</evidence>
<dbReference type="SUPFAM" id="SSF55486">
    <property type="entry name" value="Metalloproteases ('zincins'), catalytic domain"/>
    <property type="match status" value="1"/>
</dbReference>
<dbReference type="EMBL" id="KN726580">
    <property type="protein sequence ID" value="KIH67761.1"/>
    <property type="molecule type" value="Genomic_DNA"/>
</dbReference>
<organism evidence="3 4">
    <name type="scientific">Ancylostoma duodenale</name>
    <dbReference type="NCBI Taxonomy" id="51022"/>
    <lineage>
        <taxon>Eukaryota</taxon>
        <taxon>Metazoa</taxon>
        <taxon>Ecdysozoa</taxon>
        <taxon>Nematoda</taxon>
        <taxon>Chromadorea</taxon>
        <taxon>Rhabditida</taxon>
        <taxon>Rhabditina</taxon>
        <taxon>Rhabditomorpha</taxon>
        <taxon>Strongyloidea</taxon>
        <taxon>Ancylostomatidae</taxon>
        <taxon>Ancylostomatinae</taxon>
        <taxon>Ancylostoma</taxon>
    </lineage>
</organism>
<evidence type="ECO:0000256" key="1">
    <source>
        <dbReference type="ARBA" id="ARBA00007357"/>
    </source>
</evidence>
<protein>
    <recommendedName>
        <fullName evidence="2">Peptidase M13 N-terminal domain-containing protein</fullName>
    </recommendedName>
</protein>
<dbReference type="InterPro" id="IPR000718">
    <property type="entry name" value="Peptidase_M13"/>
</dbReference>
<dbReference type="Gene3D" id="1.10.1380.10">
    <property type="entry name" value="Neutral endopeptidase , domain2"/>
    <property type="match status" value="1"/>
</dbReference>
<feature type="domain" description="Peptidase M13 N-terminal" evidence="2">
    <location>
        <begin position="33"/>
        <end position="142"/>
    </location>
</feature>
<proteinExistence type="inferred from homology"/>
<dbReference type="InterPro" id="IPR042089">
    <property type="entry name" value="Peptidase_M13_dom_2"/>
</dbReference>
<comment type="similarity">
    <text evidence="1">Belongs to the peptidase M13 family.</text>
</comment>
<name>A0A0C2HDX5_9BILA</name>
<dbReference type="PROSITE" id="PS51885">
    <property type="entry name" value="NEPRILYSIN"/>
    <property type="match status" value="1"/>
</dbReference>